<dbReference type="CDD" id="cd12114">
    <property type="entry name" value="A_NRPS_TlmIV_like"/>
    <property type="match status" value="1"/>
</dbReference>
<evidence type="ECO:0000313" key="6">
    <source>
        <dbReference type="EMBL" id="NEZ55588.1"/>
    </source>
</evidence>
<keyword evidence="4" id="KW-0436">Ligase</keyword>
<dbReference type="GO" id="GO:0044550">
    <property type="term" value="P:secondary metabolite biosynthetic process"/>
    <property type="evidence" value="ECO:0007669"/>
    <property type="project" value="TreeGrafter"/>
</dbReference>
<keyword evidence="2" id="KW-0596">Phosphopantetheine</keyword>
<dbReference type="InterPro" id="IPR020459">
    <property type="entry name" value="AMP-binding"/>
</dbReference>
<dbReference type="PANTHER" id="PTHR45527">
    <property type="entry name" value="NONRIBOSOMAL PEPTIDE SYNTHETASE"/>
    <property type="match status" value="1"/>
</dbReference>
<dbReference type="Pfam" id="PF13193">
    <property type="entry name" value="AMP-binding_C"/>
    <property type="match status" value="1"/>
</dbReference>
<proteinExistence type="predicted"/>
<dbReference type="InterPro" id="IPR009081">
    <property type="entry name" value="PP-bd_ACP"/>
</dbReference>
<dbReference type="InterPro" id="IPR025110">
    <property type="entry name" value="AMP-bd_C"/>
</dbReference>
<dbReference type="Gene3D" id="3.30.300.30">
    <property type="match status" value="1"/>
</dbReference>
<evidence type="ECO:0000259" key="5">
    <source>
        <dbReference type="PROSITE" id="PS50075"/>
    </source>
</evidence>
<evidence type="ECO:0000256" key="2">
    <source>
        <dbReference type="ARBA" id="ARBA00022450"/>
    </source>
</evidence>
<evidence type="ECO:0000256" key="4">
    <source>
        <dbReference type="ARBA" id="ARBA00022598"/>
    </source>
</evidence>
<dbReference type="FunFam" id="3.40.50.980:FF:000001">
    <property type="entry name" value="Non-ribosomal peptide synthetase"/>
    <property type="match status" value="1"/>
</dbReference>
<feature type="domain" description="Carrier" evidence="5">
    <location>
        <begin position="744"/>
        <end position="822"/>
    </location>
</feature>
<evidence type="ECO:0000256" key="1">
    <source>
        <dbReference type="ARBA" id="ARBA00004924"/>
    </source>
</evidence>
<dbReference type="GO" id="GO:0043041">
    <property type="term" value="P:amino acid activation for nonribosomal peptide biosynthetic process"/>
    <property type="evidence" value="ECO:0007669"/>
    <property type="project" value="TreeGrafter"/>
</dbReference>
<dbReference type="SUPFAM" id="SSF47336">
    <property type="entry name" value="ACP-like"/>
    <property type="match status" value="1"/>
</dbReference>
<dbReference type="InterPro" id="IPR036736">
    <property type="entry name" value="ACP-like_sf"/>
</dbReference>
<dbReference type="Gene3D" id="3.30.559.30">
    <property type="entry name" value="Nonribosomal peptide synthetase, condensation domain"/>
    <property type="match status" value="1"/>
</dbReference>
<dbReference type="GO" id="GO:0072330">
    <property type="term" value="P:monocarboxylic acid biosynthetic process"/>
    <property type="evidence" value="ECO:0007669"/>
    <property type="project" value="UniProtKB-ARBA"/>
</dbReference>
<dbReference type="GO" id="GO:0005737">
    <property type="term" value="C:cytoplasm"/>
    <property type="evidence" value="ECO:0007669"/>
    <property type="project" value="TreeGrafter"/>
</dbReference>
<comment type="pathway">
    <text evidence="1">Siderophore biosynthesis.</text>
</comment>
<keyword evidence="7" id="KW-1185">Reference proteome</keyword>
<evidence type="ECO:0000313" key="7">
    <source>
        <dbReference type="Proteomes" id="UP000481033"/>
    </source>
</evidence>
<evidence type="ECO:0000256" key="3">
    <source>
        <dbReference type="ARBA" id="ARBA00022553"/>
    </source>
</evidence>
<keyword evidence="3" id="KW-0597">Phosphoprotein</keyword>
<name>A0A6M0RH84_9CYAN</name>
<accession>A0A6M0RH84</accession>
<dbReference type="SUPFAM" id="SSF52777">
    <property type="entry name" value="CoA-dependent acyltransferases"/>
    <property type="match status" value="1"/>
</dbReference>
<dbReference type="InterPro" id="IPR010071">
    <property type="entry name" value="AA_adenyl_dom"/>
</dbReference>
<dbReference type="RefSeq" id="WP_163703433.1">
    <property type="nucleotide sequence ID" value="NZ_QXHD01000004.1"/>
</dbReference>
<dbReference type="InterPro" id="IPR000873">
    <property type="entry name" value="AMP-dep_synth/lig_dom"/>
</dbReference>
<dbReference type="NCBIfam" id="TIGR01733">
    <property type="entry name" value="AA-adenyl-dom"/>
    <property type="match status" value="1"/>
</dbReference>
<dbReference type="GO" id="GO:0031177">
    <property type="term" value="F:phosphopantetheine binding"/>
    <property type="evidence" value="ECO:0007669"/>
    <property type="project" value="TreeGrafter"/>
</dbReference>
<dbReference type="SUPFAM" id="SSF56801">
    <property type="entry name" value="Acetyl-CoA synthetase-like"/>
    <property type="match status" value="1"/>
</dbReference>
<dbReference type="PROSITE" id="PS00455">
    <property type="entry name" value="AMP_BINDING"/>
    <property type="match status" value="1"/>
</dbReference>
<protein>
    <submittedName>
        <fullName evidence="6">Amino acid adenylation domain-containing protein</fullName>
    </submittedName>
</protein>
<gene>
    <name evidence="6" type="ORF">DXZ20_07875</name>
</gene>
<organism evidence="6 7">
    <name type="scientific">Adonisia turfae CCMR0081</name>
    <dbReference type="NCBI Taxonomy" id="2292702"/>
    <lineage>
        <taxon>Bacteria</taxon>
        <taxon>Bacillati</taxon>
        <taxon>Cyanobacteriota</taxon>
        <taxon>Adonisia</taxon>
        <taxon>Adonisia turfae</taxon>
    </lineage>
</organism>
<reference evidence="6 7" key="1">
    <citation type="journal article" date="2020" name="Microb. Ecol.">
        <title>Ecogenomics of the Marine Benthic Filamentous Cyanobacterium Adonisia.</title>
        <authorList>
            <person name="Walter J.M."/>
            <person name="Coutinho F.H."/>
            <person name="Leomil L."/>
            <person name="Hargreaves P.I."/>
            <person name="Campeao M.E."/>
            <person name="Vieira V.V."/>
            <person name="Silva B.S."/>
            <person name="Fistarol G.O."/>
            <person name="Salomon P.S."/>
            <person name="Sawabe T."/>
            <person name="Mino S."/>
            <person name="Hosokawa M."/>
            <person name="Miyashita H."/>
            <person name="Maruyama F."/>
            <person name="van Verk M.C."/>
            <person name="Dutilh B.E."/>
            <person name="Thompson C.C."/>
            <person name="Thompson F.L."/>
        </authorList>
    </citation>
    <scope>NUCLEOTIDE SEQUENCE [LARGE SCALE GENOMIC DNA]</scope>
    <source>
        <strain evidence="6 7">CCMR0081</strain>
    </source>
</reference>
<comment type="caution">
    <text evidence="6">The sequence shown here is derived from an EMBL/GenBank/DDBJ whole genome shotgun (WGS) entry which is preliminary data.</text>
</comment>
<dbReference type="InterPro" id="IPR045851">
    <property type="entry name" value="AMP-bd_C_sf"/>
</dbReference>
<sequence>AFHRYRVCVVTALYRLLWLRSYLIHAPKPFVINVASFNRLPLHSQISEILGNFTSVTLLAVDNAQGKSFRERTQSIQQQLWQDLEHGYFNGVRVTRELNQRNNTTPKAMPIVFTSTLGMEALGQKMATFNHFGQLVYGSAQASQAWMDVQVWDEQGTLTFNWDVVEELFPVNLVGDMFEAYCALLERLATDTTVWDKTSLQILPQPQLAQRDKLNSRAIGDASIAKASITTSEWLHTLFIKQVRQQAQHCAVIDQTCTLTYQQLYSLANEVGHCLREIGVRPNQLVAVAMEKGWEQIVAVLGILMAGAAYVPIDPGWPDQRRAYLLDNSGAQIVLTQSWLNEKISWPTGVHIINLNRLNREDCYGQSLPPLEPVQTIDDLAYLIYTSGSTGTPKGVKISHRGAVNTILDINRRFSVGTCDRILALSSLSFDLSVYDIFGTLAAGGTIILPQASQLKEPDHWIDLISQHQITLWNSVPALMQMLVDATSNHTAILSSLRLVLLSGDWIPLTLPPHIQTLVSDVQVISLGGATEASIWSLFYPIHTVEPTWKSIPYGRPLTNQSFHVLNQRLEPCPTWVPGDLYIGGVGLAQGYWQDESKTNASFITHPDSGERLYRTGDLGRYLPDGDIEFLGREDFQVKLGGYRIELGEIEAVLGQYRAVNRALVSVVGKHLNEKRLVAHIVPHGSITVDELKQFVRAHLPDYMIPSVFVIVEALPLSANGKIDRQALSLPNDMVSGLTVDYIAPQNELEKTICEIWKDTLNIDKVGVDHNFFEVGGNSLLITTVFNRLKERLVNEVELISLSDLFKYPTIHRLADYLSAHHRPASISPTSKPLDKQQVAVSLSEGKQRLKQQLQRAKAIKVRTNKVRKNR</sequence>
<dbReference type="FunFam" id="3.40.50.12780:FF:000012">
    <property type="entry name" value="Non-ribosomal peptide synthetase"/>
    <property type="match status" value="1"/>
</dbReference>
<dbReference type="PROSITE" id="PS50075">
    <property type="entry name" value="CARRIER"/>
    <property type="match status" value="1"/>
</dbReference>
<dbReference type="PANTHER" id="PTHR45527:SF10">
    <property type="entry name" value="PYOCHELIN SYNTHASE PCHF"/>
    <property type="match status" value="1"/>
</dbReference>
<feature type="non-terminal residue" evidence="6">
    <location>
        <position position="1"/>
    </location>
</feature>
<dbReference type="InterPro" id="IPR020845">
    <property type="entry name" value="AMP-binding_CS"/>
</dbReference>
<dbReference type="AlphaFoldDB" id="A0A6M0RH84"/>
<dbReference type="Pfam" id="PF00501">
    <property type="entry name" value="AMP-binding"/>
    <property type="match status" value="1"/>
</dbReference>
<dbReference type="EMBL" id="QXHD01000004">
    <property type="protein sequence ID" value="NEZ55588.1"/>
    <property type="molecule type" value="Genomic_DNA"/>
</dbReference>
<dbReference type="GO" id="GO:0016874">
    <property type="term" value="F:ligase activity"/>
    <property type="evidence" value="ECO:0007669"/>
    <property type="project" value="UniProtKB-KW"/>
</dbReference>
<dbReference type="Gene3D" id="1.10.1200.10">
    <property type="entry name" value="ACP-like"/>
    <property type="match status" value="1"/>
</dbReference>
<dbReference type="Proteomes" id="UP000481033">
    <property type="component" value="Unassembled WGS sequence"/>
</dbReference>
<dbReference type="Gene3D" id="2.30.38.10">
    <property type="entry name" value="Luciferase, Domain 3"/>
    <property type="match status" value="1"/>
</dbReference>
<dbReference type="PRINTS" id="PR00154">
    <property type="entry name" value="AMPBINDING"/>
</dbReference>
<dbReference type="Pfam" id="PF00550">
    <property type="entry name" value="PP-binding"/>
    <property type="match status" value="1"/>
</dbReference>
<dbReference type="FunFam" id="1.10.1200.10:FF:000016">
    <property type="entry name" value="Non-ribosomal peptide synthase"/>
    <property type="match status" value="1"/>
</dbReference>
<dbReference type="Gene3D" id="3.40.50.980">
    <property type="match status" value="2"/>
</dbReference>